<dbReference type="EMBL" id="JAVIZN010000002">
    <property type="protein sequence ID" value="MDR6206933.1"/>
    <property type="molecule type" value="Genomic_DNA"/>
</dbReference>
<proteinExistence type="predicted"/>
<dbReference type="RefSeq" id="WP_029971625.1">
    <property type="nucleotide sequence ID" value="NZ_ATXV01000022.1"/>
</dbReference>
<gene>
    <name evidence="2" type="ORF">QF025_005653</name>
</gene>
<organism evidence="2 3">
    <name type="scientific">Paraburkholderia graminis</name>
    <dbReference type="NCBI Taxonomy" id="60548"/>
    <lineage>
        <taxon>Bacteria</taxon>
        <taxon>Pseudomonadati</taxon>
        <taxon>Pseudomonadota</taxon>
        <taxon>Betaproteobacteria</taxon>
        <taxon>Burkholderiales</taxon>
        <taxon>Burkholderiaceae</taxon>
        <taxon>Paraburkholderia</taxon>
    </lineage>
</organism>
<reference evidence="2 3" key="1">
    <citation type="submission" date="2023-08" db="EMBL/GenBank/DDBJ databases">
        <title>Genome sequencing of plant associated microbes to promote plant fitness in Sorghum bicolor and Oryza sativa.</title>
        <authorList>
            <person name="Coleman-Derr D."/>
        </authorList>
    </citation>
    <scope>NUCLEOTIDE SEQUENCE [LARGE SCALE GENOMIC DNA]</scope>
    <source>
        <strain evidence="2 3">SLBN-33</strain>
    </source>
</reference>
<evidence type="ECO:0000256" key="1">
    <source>
        <dbReference type="SAM" id="MobiDB-lite"/>
    </source>
</evidence>
<accession>A0ABD5CNN8</accession>
<evidence type="ECO:0000313" key="2">
    <source>
        <dbReference type="EMBL" id="MDR6206933.1"/>
    </source>
</evidence>
<comment type="caution">
    <text evidence="2">The sequence shown here is derived from an EMBL/GenBank/DDBJ whole genome shotgun (WGS) entry which is preliminary data.</text>
</comment>
<protein>
    <submittedName>
        <fullName evidence="2">Uncharacterized protein</fullName>
    </submittedName>
</protein>
<name>A0ABD5CNN8_9BURK</name>
<feature type="compositionally biased region" description="Basic and acidic residues" evidence="1">
    <location>
        <begin position="18"/>
        <end position="29"/>
    </location>
</feature>
<dbReference type="AlphaFoldDB" id="A0ABD5CNN8"/>
<dbReference type="Proteomes" id="UP001245184">
    <property type="component" value="Unassembled WGS sequence"/>
</dbReference>
<evidence type="ECO:0000313" key="3">
    <source>
        <dbReference type="Proteomes" id="UP001245184"/>
    </source>
</evidence>
<feature type="region of interest" description="Disordered" evidence="1">
    <location>
        <begin position="1"/>
        <end position="72"/>
    </location>
</feature>
<sequence>MTSKKHTAPPSTGNQPERVLDSTESRLDEALEESFPASDPIAVHENHAPRASDAQPHSPGQGQKPGEEKKRR</sequence>